<evidence type="ECO:0000256" key="3">
    <source>
        <dbReference type="ARBA" id="ARBA00022884"/>
    </source>
</evidence>
<proteinExistence type="predicted"/>
<dbReference type="GO" id="GO:0006109">
    <property type="term" value="P:regulation of carbohydrate metabolic process"/>
    <property type="evidence" value="ECO:0007669"/>
    <property type="project" value="InterPro"/>
</dbReference>
<dbReference type="GO" id="GO:0006402">
    <property type="term" value="P:mRNA catabolic process"/>
    <property type="evidence" value="ECO:0007669"/>
    <property type="project" value="InterPro"/>
</dbReference>
<sequence length="61" mass="6677">MQELNIKVGDHLDLGEGVVVRVVAAQGSQIKLGIVAPKHVAVHREEIYKRINPGHRVARAC</sequence>
<dbReference type="InterPro" id="IPR003751">
    <property type="entry name" value="CsrA"/>
</dbReference>
<keyword evidence="3" id="KW-0694">RNA-binding</keyword>
<dbReference type="AlphaFoldDB" id="A0A679GAY6"/>
<evidence type="ECO:0000313" key="7">
    <source>
        <dbReference type="Proteomes" id="UP000501237"/>
    </source>
</evidence>
<keyword evidence="2" id="KW-0810">Translation regulation</keyword>
<dbReference type="SUPFAM" id="SSF117130">
    <property type="entry name" value="CsrA-like"/>
    <property type="match status" value="1"/>
</dbReference>
<dbReference type="GO" id="GO:0045947">
    <property type="term" value="P:negative regulation of translational initiation"/>
    <property type="evidence" value="ECO:0007669"/>
    <property type="project" value="TreeGrafter"/>
</dbReference>
<dbReference type="InterPro" id="IPR036107">
    <property type="entry name" value="CsrA_sf"/>
</dbReference>
<reference evidence="5 8" key="1">
    <citation type="submission" date="2019-12" db="EMBL/GenBank/DDBJ databases">
        <title>complete genome sequences of Pseudomonas otitidis str. WP8-S17-CRE-03 isolated from wastewater treatment plant effluent.</title>
        <authorList>
            <person name="Sekizuka T."/>
            <person name="Itokawa K."/>
            <person name="Yatsu K."/>
            <person name="Inamine Y."/>
            <person name="Kuroda M."/>
        </authorList>
    </citation>
    <scope>NUCLEOTIDE SEQUENCE [LARGE SCALE GENOMIC DNA]</scope>
    <source>
        <strain evidence="5 8">WP8-S17-CRE-03</strain>
    </source>
</reference>
<dbReference type="EMBL" id="AP022642">
    <property type="protein sequence ID" value="BCA27971.1"/>
    <property type="molecule type" value="Genomic_DNA"/>
</dbReference>
<dbReference type="GO" id="GO:0048027">
    <property type="term" value="F:mRNA 5'-UTR binding"/>
    <property type="evidence" value="ECO:0007669"/>
    <property type="project" value="TreeGrafter"/>
</dbReference>
<dbReference type="Gene3D" id="2.60.40.4380">
    <property type="entry name" value="Translational regulator CsrA"/>
    <property type="match status" value="1"/>
</dbReference>
<evidence type="ECO:0000313" key="5">
    <source>
        <dbReference type="EMBL" id="BBT17580.1"/>
    </source>
</evidence>
<name>A0A679GAY6_9GAMM</name>
<protein>
    <submittedName>
        <fullName evidence="6">Carbon storage regulator</fullName>
    </submittedName>
</protein>
<dbReference type="RefSeq" id="WP_172433122.1">
    <property type="nucleotide sequence ID" value="NZ_AP022213.1"/>
</dbReference>
<evidence type="ECO:0000313" key="6">
    <source>
        <dbReference type="EMBL" id="BCA27971.1"/>
    </source>
</evidence>
<reference evidence="6 7" key="2">
    <citation type="journal article" date="2020" name="Microbiol. Resour. Announc.">
        <title>Complete genome sequence of Pseudomonas otitidis strain MrB4, isolated from Lake Biwa in Japan.</title>
        <authorList>
            <person name="Miyazaki K."/>
            <person name="Hase E."/>
            <person name="Maruya T."/>
        </authorList>
    </citation>
    <scope>NUCLEOTIDE SEQUENCE [LARGE SCALE GENOMIC DNA]</scope>
    <source>
        <strain evidence="6 7">MrB4</strain>
    </source>
</reference>
<dbReference type="PANTHER" id="PTHR34984">
    <property type="entry name" value="CARBON STORAGE REGULATOR"/>
    <property type="match status" value="1"/>
</dbReference>
<dbReference type="GO" id="GO:0005829">
    <property type="term" value="C:cytosol"/>
    <property type="evidence" value="ECO:0007669"/>
    <property type="project" value="TreeGrafter"/>
</dbReference>
<dbReference type="KEGG" id="poj:PtoMrB4_19480"/>
<evidence type="ECO:0000313" key="8">
    <source>
        <dbReference type="Proteomes" id="UP000515591"/>
    </source>
</evidence>
<organism evidence="6 7">
    <name type="scientific">Metapseudomonas otitidis</name>
    <dbReference type="NCBI Taxonomy" id="319939"/>
    <lineage>
        <taxon>Bacteria</taxon>
        <taxon>Pseudomonadati</taxon>
        <taxon>Pseudomonadota</taxon>
        <taxon>Gammaproteobacteria</taxon>
        <taxon>Pseudomonadales</taxon>
        <taxon>Pseudomonadaceae</taxon>
        <taxon>Metapseudomonas</taxon>
    </lineage>
</organism>
<dbReference type="PANTHER" id="PTHR34984:SF1">
    <property type="entry name" value="CARBON STORAGE REGULATOR"/>
    <property type="match status" value="1"/>
</dbReference>
<keyword evidence="1" id="KW-0963">Cytoplasm</keyword>
<gene>
    <name evidence="6" type="primary">csrA_1</name>
    <name evidence="6" type="ORF">PtoMrB4_19480</name>
    <name evidence="5" type="ORF">WP8S17C03_36290</name>
</gene>
<dbReference type="GeneID" id="57397164"/>
<keyword evidence="4" id="KW-0010">Activator</keyword>
<evidence type="ECO:0000256" key="4">
    <source>
        <dbReference type="ARBA" id="ARBA00023159"/>
    </source>
</evidence>
<accession>A0A679GAY6</accession>
<dbReference type="Pfam" id="PF02599">
    <property type="entry name" value="CsrA"/>
    <property type="match status" value="1"/>
</dbReference>
<evidence type="ECO:0000256" key="2">
    <source>
        <dbReference type="ARBA" id="ARBA00022845"/>
    </source>
</evidence>
<dbReference type="Proteomes" id="UP000501237">
    <property type="component" value="Chromosome"/>
</dbReference>
<dbReference type="Proteomes" id="UP000515591">
    <property type="component" value="Chromosome"/>
</dbReference>
<evidence type="ECO:0000256" key="1">
    <source>
        <dbReference type="ARBA" id="ARBA00022490"/>
    </source>
</evidence>
<dbReference type="EMBL" id="AP022213">
    <property type="protein sequence ID" value="BBT17580.1"/>
    <property type="molecule type" value="Genomic_DNA"/>
</dbReference>